<feature type="binding site" evidence="5">
    <location>
        <position position="306"/>
    </location>
    <ligand>
        <name>substrate</name>
    </ligand>
</feature>
<dbReference type="Pfam" id="PF22023">
    <property type="entry name" value="Pus10_THUMP_arc"/>
    <property type="match status" value="1"/>
</dbReference>
<comment type="function">
    <text evidence="5">Responsible for synthesis of pseudouridine from uracil-54 and uracil-55 in the psi GC loop of transfer RNAs.</text>
</comment>
<evidence type="ECO:0000256" key="5">
    <source>
        <dbReference type="HAMAP-Rule" id="MF_01893"/>
    </source>
</evidence>
<evidence type="ECO:0000259" key="7">
    <source>
        <dbReference type="Pfam" id="PF22023"/>
    </source>
</evidence>
<dbReference type="Gene3D" id="3.30.70.3190">
    <property type="match status" value="1"/>
</dbReference>
<comment type="catalytic activity">
    <reaction evidence="5">
        <text>uridine(54) in tRNA = pseudouridine(54) in tRNA</text>
        <dbReference type="Rhea" id="RHEA:57876"/>
        <dbReference type="Rhea" id="RHEA-COMP:10193"/>
        <dbReference type="Rhea" id="RHEA-COMP:14141"/>
        <dbReference type="ChEBI" id="CHEBI:65314"/>
        <dbReference type="ChEBI" id="CHEBI:65315"/>
    </reaction>
</comment>
<comment type="similarity">
    <text evidence="1 5">Belongs to the pseudouridine synthase Pus10 family.</text>
</comment>
<dbReference type="SUPFAM" id="SSF55120">
    <property type="entry name" value="Pseudouridine synthase"/>
    <property type="match status" value="1"/>
</dbReference>
<dbReference type="AlphaFoldDB" id="A0A0P7GNR3"/>
<evidence type="ECO:0000256" key="4">
    <source>
        <dbReference type="ARBA" id="ARBA00023235"/>
    </source>
</evidence>
<keyword evidence="2 5" id="KW-0819">tRNA processing</keyword>
<evidence type="ECO:0000256" key="2">
    <source>
        <dbReference type="ARBA" id="ARBA00022694"/>
    </source>
</evidence>
<sequence length="427" mass="47342">MSVLEDARAVLAVDGVCDACLGRVFADRSHGLTNRERGRALRTVVGLEDDAEPAYVDPEECWVCEGYCAAFDEWAERAAAEVEDVEYETYQVGTRPPALIEENERMLREDAGLDADAGERFKSEFNREVGKRVGRLTGTEVDFDRPEVQFLLDLEDDTVEAKVNSAFVYGRYRKLERGIPQTKWPCSACNGSGRQGREPCEECDGLGYRYPESVEQLTAPVVEDVMDGVGATFHGAGREDVDARMLGTGRPFVIEIEDPRRRDVDTDRLQEDINAFADGKVEVEGLRLATHEMVERVKRHDASKRYRAAVAFDADVDADDFAAALEELDGATIEQETPNRVDHRRASKVRTRDVYDIEGDLEDARTATVEIHGAGGLYIKELVSSDEGRTTPSLAGLLGVGAEVTALDVLRVEGESEPFENAAYFRD</sequence>
<feature type="domain" description="Pus10-like C-terminal" evidence="6">
    <location>
        <begin position="167"/>
        <end position="413"/>
    </location>
</feature>
<dbReference type="GO" id="GO:0000049">
    <property type="term" value="F:tRNA binding"/>
    <property type="evidence" value="ECO:0007669"/>
    <property type="project" value="InterPro"/>
</dbReference>
<dbReference type="SUPFAM" id="SSF57938">
    <property type="entry name" value="DnaJ/Hsp40 cysteine-rich domain"/>
    <property type="match status" value="1"/>
</dbReference>
<dbReference type="InterPro" id="IPR005912">
    <property type="entry name" value="Pus10"/>
</dbReference>
<dbReference type="Gene3D" id="3.30.70.2510">
    <property type="match status" value="1"/>
</dbReference>
<proteinExistence type="inferred from homology"/>
<gene>
    <name evidence="5" type="primary">pus10</name>
    <name evidence="8" type="ORF">SY89_01019</name>
</gene>
<comment type="caution">
    <text evidence="8">The sequence shown here is derived from an EMBL/GenBank/DDBJ whole genome shotgun (WGS) entry which is preliminary data.</text>
</comment>
<evidence type="ECO:0000313" key="8">
    <source>
        <dbReference type="EMBL" id="KPN30292.1"/>
    </source>
</evidence>
<dbReference type="InterPro" id="IPR039894">
    <property type="entry name" value="Pus10-like"/>
</dbReference>
<dbReference type="InterPro" id="IPR020103">
    <property type="entry name" value="PsdUridine_synth_cat_dom_sf"/>
</dbReference>
<name>A0A0P7GNR3_9EURY</name>
<protein>
    <recommendedName>
        <fullName evidence="5">tRNA pseudouridine synthase Pus10</fullName>
        <ecNumber evidence="5">5.4.99.25</ecNumber>
    </recommendedName>
    <alternativeName>
        <fullName evidence="5">tRNA pseudouridine 54/55 synthase</fullName>
        <shortName evidence="5">Psi54/55 synthase</shortName>
    </alternativeName>
</protein>
<dbReference type="PANTHER" id="PTHR21568:SF0">
    <property type="entry name" value="TRNA PSEUDOURIDINE SYNTHASE PUS10"/>
    <property type="match status" value="1"/>
</dbReference>
<dbReference type="GO" id="GO:0031119">
    <property type="term" value="P:tRNA pseudouridine synthesis"/>
    <property type="evidence" value="ECO:0007669"/>
    <property type="project" value="UniProtKB-UniRule"/>
</dbReference>
<dbReference type="EMBL" id="LGUC01000001">
    <property type="protein sequence ID" value="KPN30292.1"/>
    <property type="molecule type" value="Genomic_DNA"/>
</dbReference>
<feature type="domain" description="Pus10 THUMP" evidence="7">
    <location>
        <begin position="74"/>
        <end position="153"/>
    </location>
</feature>
<evidence type="ECO:0000313" key="9">
    <source>
        <dbReference type="Proteomes" id="UP000050535"/>
    </source>
</evidence>
<dbReference type="PANTHER" id="PTHR21568">
    <property type="entry name" value="TRNA PSEUDOURIDINE SYNTHASE PUS10"/>
    <property type="match status" value="1"/>
</dbReference>
<evidence type="ECO:0000256" key="1">
    <source>
        <dbReference type="ARBA" id="ARBA00009652"/>
    </source>
</evidence>
<dbReference type="HAMAP" id="MF_01893">
    <property type="entry name" value="Pus10_arch"/>
    <property type="match status" value="1"/>
</dbReference>
<reference evidence="9" key="1">
    <citation type="submission" date="2013-11" db="EMBL/GenBank/DDBJ databases">
        <authorList>
            <person name="Hoang H.T."/>
            <person name="Killian M.L."/>
            <person name="Madson D.M."/>
            <person name="Arruda P.H.E."/>
            <person name="Sun D."/>
            <person name="Schwartz K.J."/>
            <person name="Yoon K."/>
        </authorList>
    </citation>
    <scope>NUCLEOTIDE SEQUENCE [LARGE SCALE GENOMIC DNA]</scope>
    <source>
        <strain evidence="9">CDK2</strain>
    </source>
</reference>
<dbReference type="GO" id="GO:0160148">
    <property type="term" value="F:tRNA pseudouridine(55) synthase activity"/>
    <property type="evidence" value="ECO:0007669"/>
    <property type="project" value="UniProtKB-EC"/>
</dbReference>
<accession>A0A0P7GNR3</accession>
<dbReference type="Proteomes" id="UP000050535">
    <property type="component" value="Unassembled WGS sequence"/>
</dbReference>
<dbReference type="RefSeq" id="WP_054583327.1">
    <property type="nucleotide sequence ID" value="NZ_LGUC01000001.1"/>
</dbReference>
<dbReference type="OrthoDB" id="10348at2157"/>
<dbReference type="InterPro" id="IPR036410">
    <property type="entry name" value="HSP_DnaJ_Cys-rich_dom_sf"/>
</dbReference>
<dbReference type="InterPro" id="IPR055174">
    <property type="entry name" value="Pus10_THUMP_arc"/>
</dbReference>
<dbReference type="PATRIC" id="fig|699431.3.peg.1045"/>
<dbReference type="Pfam" id="PF21238">
    <property type="entry name" value="Pus10_C"/>
    <property type="match status" value="1"/>
</dbReference>
<keyword evidence="3 5" id="KW-0694">RNA-binding</keyword>
<evidence type="ECO:0000259" key="6">
    <source>
        <dbReference type="Pfam" id="PF21238"/>
    </source>
</evidence>
<dbReference type="EC" id="5.4.99.25" evidence="5"/>
<keyword evidence="4 5" id="KW-0413">Isomerase</keyword>
<dbReference type="NCBIfam" id="TIGR01213">
    <property type="entry name" value="pseudo_Pus10arc"/>
    <property type="match status" value="1"/>
</dbReference>
<dbReference type="InterPro" id="IPR048741">
    <property type="entry name" value="Pus10-like_C"/>
</dbReference>
<comment type="catalytic activity">
    <reaction evidence="5">
        <text>uridine(55) in tRNA = pseudouridine(55) in tRNA</text>
        <dbReference type="Rhea" id="RHEA:42532"/>
        <dbReference type="Rhea" id="RHEA-COMP:10101"/>
        <dbReference type="Rhea" id="RHEA-COMP:10102"/>
        <dbReference type="ChEBI" id="CHEBI:65314"/>
        <dbReference type="ChEBI" id="CHEBI:65315"/>
        <dbReference type="EC" id="5.4.99.25"/>
    </reaction>
</comment>
<feature type="binding site" evidence="5">
    <location>
        <position position="378"/>
    </location>
    <ligand>
        <name>substrate</name>
    </ligand>
</feature>
<dbReference type="FunFam" id="3.30.70.2510:FF:000001">
    <property type="entry name" value="tRNA pseudouridine synthase Pus10"/>
    <property type="match status" value="1"/>
</dbReference>
<feature type="active site" description="Nucleophile" evidence="5">
    <location>
        <position position="240"/>
    </location>
</feature>
<organism evidence="8 9">
    <name type="scientific">Halolamina pelagica</name>
    <dbReference type="NCBI Taxonomy" id="699431"/>
    <lineage>
        <taxon>Archaea</taxon>
        <taxon>Methanobacteriati</taxon>
        <taxon>Methanobacteriota</taxon>
        <taxon>Stenosarchaea group</taxon>
        <taxon>Halobacteria</taxon>
        <taxon>Halobacteriales</taxon>
        <taxon>Haloferacaceae</taxon>
    </lineage>
</organism>
<evidence type="ECO:0000256" key="3">
    <source>
        <dbReference type="ARBA" id="ARBA00022884"/>
    </source>
</evidence>
<dbReference type="STRING" id="699431.SY89_01019"/>
<keyword evidence="9" id="KW-1185">Reference proteome</keyword>